<protein>
    <submittedName>
        <fullName evidence="2">Uncharacterized protein</fullName>
    </submittedName>
</protein>
<dbReference type="AlphaFoldDB" id="A0A699T6I1"/>
<organism evidence="2">
    <name type="scientific">Tanacetum cinerariifolium</name>
    <name type="common">Dalmatian daisy</name>
    <name type="synonym">Chrysanthemum cinerariifolium</name>
    <dbReference type="NCBI Taxonomy" id="118510"/>
    <lineage>
        <taxon>Eukaryota</taxon>
        <taxon>Viridiplantae</taxon>
        <taxon>Streptophyta</taxon>
        <taxon>Embryophyta</taxon>
        <taxon>Tracheophyta</taxon>
        <taxon>Spermatophyta</taxon>
        <taxon>Magnoliopsida</taxon>
        <taxon>eudicotyledons</taxon>
        <taxon>Gunneridae</taxon>
        <taxon>Pentapetalae</taxon>
        <taxon>asterids</taxon>
        <taxon>campanulids</taxon>
        <taxon>Asterales</taxon>
        <taxon>Asteraceae</taxon>
        <taxon>Asteroideae</taxon>
        <taxon>Anthemideae</taxon>
        <taxon>Anthemidinae</taxon>
        <taxon>Tanacetum</taxon>
    </lineage>
</organism>
<name>A0A699T6I1_TANCI</name>
<evidence type="ECO:0000256" key="1">
    <source>
        <dbReference type="SAM" id="MobiDB-lite"/>
    </source>
</evidence>
<feature type="region of interest" description="Disordered" evidence="1">
    <location>
        <begin position="1"/>
        <end position="137"/>
    </location>
</feature>
<feature type="compositionally biased region" description="Low complexity" evidence="1">
    <location>
        <begin position="83"/>
        <end position="92"/>
    </location>
</feature>
<accession>A0A699T6I1</accession>
<feature type="non-terminal residue" evidence="2">
    <location>
        <position position="1"/>
    </location>
</feature>
<sequence>DRHPGGHPSGRVARRCAGPDTGQPERADQKSGAAALPPDLRSEADPTGSYLRPGQGRKQDEAAGHGHSGGTAGNQHEPGGRSGRATGSGAVGRCREEDERVGCQGDSERRQGFGHSVPEQIQPRADPRQVPADRQAG</sequence>
<comment type="caution">
    <text evidence="2">The sequence shown here is derived from an EMBL/GenBank/DDBJ whole genome shotgun (WGS) entry which is preliminary data.</text>
</comment>
<gene>
    <name evidence="2" type="ORF">Tci_876740</name>
</gene>
<evidence type="ECO:0000313" key="2">
    <source>
        <dbReference type="EMBL" id="GFD04771.1"/>
    </source>
</evidence>
<dbReference type="EMBL" id="BKCJ011213937">
    <property type="protein sequence ID" value="GFD04771.1"/>
    <property type="molecule type" value="Genomic_DNA"/>
</dbReference>
<proteinExistence type="predicted"/>
<feature type="non-terminal residue" evidence="2">
    <location>
        <position position="137"/>
    </location>
</feature>
<reference evidence="2" key="1">
    <citation type="journal article" date="2019" name="Sci. Rep.">
        <title>Draft genome of Tanacetum cinerariifolium, the natural source of mosquito coil.</title>
        <authorList>
            <person name="Yamashiro T."/>
            <person name="Shiraishi A."/>
            <person name="Satake H."/>
            <person name="Nakayama K."/>
        </authorList>
    </citation>
    <scope>NUCLEOTIDE SEQUENCE</scope>
</reference>
<feature type="compositionally biased region" description="Basic and acidic residues" evidence="1">
    <location>
        <begin position="93"/>
        <end position="111"/>
    </location>
</feature>